<name>A0ACB7RLR8_HYAAI</name>
<proteinExistence type="predicted"/>
<sequence>MAGSGTRHIQWSRRLSLAAACLAAILVLACFASAFIFPPSSSSGQRLNSSIAWDQKPCRDPYRYACGRAAHSQVADLRRGDERRLSALLSSTVVPRSRQTVAEKAAALYQGCLKTDICGHAELLTSQSRDAWWAVAQRLGVSQFPLPLDKEPPVAPEQLAGQLLRHLGLGPLIALRLATPPGNRSSVAIYVHPPLAAASWRWNETASGLQALTQRSPDGQVVRALVELDRTVARIAAKASPSVATYVPRYRTVRIFSLPQHAKSQLDSLTNLNDTIHCRVQSTPGRMQWRWREVFSALLDNLAAPQTVSLVLTAPGYVEEAAPLLADARPAAVHNYLAWRLALELAPLLPVVPASVLPAADGVQQRPERRCLRQLRALMEHAATALLAPQPGPQGRTAARDVLAAATDQLKRQLVDYMWIAEPVSQRAVQKLNALQAHLLYPPFVEDKMVLEQIYRQVPDAGNDTVLLDWFRARSAVMLKRWKALAGKGLPPLWDVPHMEPAVHYLADSNELVVPVGVLREPLYSAPGNSLPLDLARFGFQLCRKLAQAVLYRGAFHDESGALSFWWERSSFVRLRHAEHCLARRHAADPAEAVLDQVALQAAYALYKQRQQGSPGLRLAALPDASGDQLFSLAFATGMCAEGEERPRARDRVNLALREWAPFRQAFNCPEERHPCSLR</sequence>
<dbReference type="Proteomes" id="UP000821845">
    <property type="component" value="Chromosome 8"/>
</dbReference>
<organism evidence="1 2">
    <name type="scientific">Hyalomma asiaticum</name>
    <name type="common">Tick</name>
    <dbReference type="NCBI Taxonomy" id="266040"/>
    <lineage>
        <taxon>Eukaryota</taxon>
        <taxon>Metazoa</taxon>
        <taxon>Ecdysozoa</taxon>
        <taxon>Arthropoda</taxon>
        <taxon>Chelicerata</taxon>
        <taxon>Arachnida</taxon>
        <taxon>Acari</taxon>
        <taxon>Parasitiformes</taxon>
        <taxon>Ixodida</taxon>
        <taxon>Ixodoidea</taxon>
        <taxon>Ixodidae</taxon>
        <taxon>Hyalomminae</taxon>
        <taxon>Hyalomma</taxon>
    </lineage>
</organism>
<evidence type="ECO:0000313" key="2">
    <source>
        <dbReference type="Proteomes" id="UP000821845"/>
    </source>
</evidence>
<reference evidence="1" key="1">
    <citation type="submission" date="2020-05" db="EMBL/GenBank/DDBJ databases">
        <title>Large-scale comparative analyses of tick genomes elucidate their genetic diversity and vector capacities.</title>
        <authorList>
            <person name="Jia N."/>
            <person name="Wang J."/>
            <person name="Shi W."/>
            <person name="Du L."/>
            <person name="Sun Y."/>
            <person name="Zhan W."/>
            <person name="Jiang J."/>
            <person name="Wang Q."/>
            <person name="Zhang B."/>
            <person name="Ji P."/>
            <person name="Sakyi L.B."/>
            <person name="Cui X."/>
            <person name="Yuan T."/>
            <person name="Jiang B."/>
            <person name="Yang W."/>
            <person name="Lam T.T.-Y."/>
            <person name="Chang Q."/>
            <person name="Ding S."/>
            <person name="Wang X."/>
            <person name="Zhu J."/>
            <person name="Ruan X."/>
            <person name="Zhao L."/>
            <person name="Wei J."/>
            <person name="Que T."/>
            <person name="Du C."/>
            <person name="Cheng J."/>
            <person name="Dai P."/>
            <person name="Han X."/>
            <person name="Huang E."/>
            <person name="Gao Y."/>
            <person name="Liu J."/>
            <person name="Shao H."/>
            <person name="Ye R."/>
            <person name="Li L."/>
            <person name="Wei W."/>
            <person name="Wang X."/>
            <person name="Wang C."/>
            <person name="Yang T."/>
            <person name="Huo Q."/>
            <person name="Li W."/>
            <person name="Guo W."/>
            <person name="Chen H."/>
            <person name="Zhou L."/>
            <person name="Ni X."/>
            <person name="Tian J."/>
            <person name="Zhou Y."/>
            <person name="Sheng Y."/>
            <person name="Liu T."/>
            <person name="Pan Y."/>
            <person name="Xia L."/>
            <person name="Li J."/>
            <person name="Zhao F."/>
            <person name="Cao W."/>
        </authorList>
    </citation>
    <scope>NUCLEOTIDE SEQUENCE</scope>
    <source>
        <strain evidence="1">Hyas-2018</strain>
    </source>
</reference>
<accession>A0ACB7RLR8</accession>
<gene>
    <name evidence="1" type="ORF">HPB50_003219</name>
</gene>
<evidence type="ECO:0000313" key="1">
    <source>
        <dbReference type="EMBL" id="KAH6923593.1"/>
    </source>
</evidence>
<comment type="caution">
    <text evidence="1">The sequence shown here is derived from an EMBL/GenBank/DDBJ whole genome shotgun (WGS) entry which is preliminary data.</text>
</comment>
<keyword evidence="2" id="KW-1185">Reference proteome</keyword>
<protein>
    <submittedName>
        <fullName evidence="1">Uncharacterized protein</fullName>
    </submittedName>
</protein>
<dbReference type="EMBL" id="CM023488">
    <property type="protein sequence ID" value="KAH6923593.1"/>
    <property type="molecule type" value="Genomic_DNA"/>
</dbReference>